<gene>
    <name evidence="2" type="ORF">SDC9_189548</name>
</gene>
<dbReference type="AlphaFoldDB" id="A0A645HU36"/>
<dbReference type="SUPFAM" id="SSF52540">
    <property type="entry name" value="P-loop containing nucleoside triphosphate hydrolases"/>
    <property type="match status" value="1"/>
</dbReference>
<dbReference type="InterPro" id="IPR027417">
    <property type="entry name" value="P-loop_NTPase"/>
</dbReference>
<evidence type="ECO:0000259" key="1">
    <source>
        <dbReference type="PROSITE" id="PS50893"/>
    </source>
</evidence>
<dbReference type="EC" id="3.6.3.-" evidence="2"/>
<keyword evidence="2" id="KW-0378">Hydrolase</keyword>
<dbReference type="GO" id="GO:0005524">
    <property type="term" value="F:ATP binding"/>
    <property type="evidence" value="ECO:0007669"/>
    <property type="project" value="UniProtKB-KW"/>
</dbReference>
<comment type="caution">
    <text evidence="2">The sequence shown here is derived from an EMBL/GenBank/DDBJ whole genome shotgun (WGS) entry which is preliminary data.</text>
</comment>
<accession>A0A645HU36</accession>
<feature type="domain" description="ABC transporter" evidence="1">
    <location>
        <begin position="1"/>
        <end position="173"/>
    </location>
</feature>
<dbReference type="InterPro" id="IPR039421">
    <property type="entry name" value="Type_1_exporter"/>
</dbReference>
<organism evidence="2">
    <name type="scientific">bioreactor metagenome</name>
    <dbReference type="NCBI Taxonomy" id="1076179"/>
    <lineage>
        <taxon>unclassified sequences</taxon>
        <taxon>metagenomes</taxon>
        <taxon>ecological metagenomes</taxon>
    </lineage>
</organism>
<keyword evidence="2" id="KW-0547">Nucleotide-binding</keyword>
<sequence>MDYRERSLGWLHENLGYVLQSPHLFAGTIKDNIKYGKMNATDEEVIAAAKYVNAHNFIVKLDQGYDTDVGEGGGRLSTGEKQLISFARAVIRQPAIFVLDEATSSIDTETEQIIQHAVEILLKGRTSFIIAHRLSTIVNADRILVIRKGKIVEEGTHQQLMKQQGYYYRLYTNQFNEELESQLLKFDRKSPAEIQ</sequence>
<evidence type="ECO:0000313" key="2">
    <source>
        <dbReference type="EMBL" id="MPN41992.1"/>
    </source>
</evidence>
<proteinExistence type="predicted"/>
<dbReference type="GO" id="GO:0016887">
    <property type="term" value="F:ATP hydrolysis activity"/>
    <property type="evidence" value="ECO:0007669"/>
    <property type="project" value="InterPro"/>
</dbReference>
<dbReference type="PROSITE" id="PS50893">
    <property type="entry name" value="ABC_TRANSPORTER_2"/>
    <property type="match status" value="1"/>
</dbReference>
<dbReference type="Pfam" id="PF00005">
    <property type="entry name" value="ABC_tran"/>
    <property type="match status" value="1"/>
</dbReference>
<name>A0A645HU36_9ZZZZ</name>
<dbReference type="GO" id="GO:0015421">
    <property type="term" value="F:ABC-type oligopeptide transporter activity"/>
    <property type="evidence" value="ECO:0007669"/>
    <property type="project" value="TreeGrafter"/>
</dbReference>
<dbReference type="PANTHER" id="PTHR43394">
    <property type="entry name" value="ATP-DEPENDENT PERMEASE MDL1, MITOCHONDRIAL"/>
    <property type="match status" value="1"/>
</dbReference>
<reference evidence="2" key="1">
    <citation type="submission" date="2019-08" db="EMBL/GenBank/DDBJ databases">
        <authorList>
            <person name="Kucharzyk K."/>
            <person name="Murdoch R.W."/>
            <person name="Higgins S."/>
            <person name="Loffler F."/>
        </authorList>
    </citation>
    <scope>NUCLEOTIDE SEQUENCE</scope>
</reference>
<keyword evidence="2" id="KW-0067">ATP-binding</keyword>
<dbReference type="EMBL" id="VSSQ01099399">
    <property type="protein sequence ID" value="MPN41992.1"/>
    <property type="molecule type" value="Genomic_DNA"/>
</dbReference>
<dbReference type="PANTHER" id="PTHR43394:SF1">
    <property type="entry name" value="ATP-BINDING CASSETTE SUB-FAMILY B MEMBER 10, MITOCHONDRIAL"/>
    <property type="match status" value="1"/>
</dbReference>
<dbReference type="InterPro" id="IPR003439">
    <property type="entry name" value="ABC_transporter-like_ATP-bd"/>
</dbReference>
<dbReference type="Gene3D" id="3.40.50.300">
    <property type="entry name" value="P-loop containing nucleotide triphosphate hydrolases"/>
    <property type="match status" value="1"/>
</dbReference>
<protein>
    <submittedName>
        <fullName evidence="2">Putative multidrug export ATP-binding/permease protein</fullName>
        <ecNumber evidence="2">3.6.3.-</ecNumber>
    </submittedName>
</protein>